<dbReference type="PANTHER" id="PTHR43305">
    <property type="entry name" value="FAMILY N-ACETYLTRANSFERASE, PUTATIVE (AFU_ORTHOLOGUE AFUA_2G01380)-RELATED"/>
    <property type="match status" value="1"/>
</dbReference>
<accession>A0A0S4J7U5</accession>
<keyword evidence="3" id="KW-1185">Reference proteome</keyword>
<dbReference type="OrthoDB" id="41532at2759"/>
<keyword evidence="2" id="KW-0808">Transferase</keyword>
<name>A0A0S4J7U5_BODSA</name>
<gene>
    <name evidence="2" type="ORF">BSAL_10890</name>
</gene>
<dbReference type="InterPro" id="IPR016181">
    <property type="entry name" value="Acyl_CoA_acyltransferase"/>
</dbReference>
<dbReference type="Proteomes" id="UP000051952">
    <property type="component" value="Unassembled WGS sequence"/>
</dbReference>
<reference evidence="3" key="1">
    <citation type="submission" date="2015-09" db="EMBL/GenBank/DDBJ databases">
        <authorList>
            <consortium name="Pathogen Informatics"/>
        </authorList>
    </citation>
    <scope>NUCLEOTIDE SEQUENCE [LARGE SCALE GENOMIC DNA]</scope>
    <source>
        <strain evidence="3">Lake Konstanz</strain>
    </source>
</reference>
<evidence type="ECO:0000313" key="3">
    <source>
        <dbReference type="Proteomes" id="UP000051952"/>
    </source>
</evidence>
<dbReference type="Pfam" id="PF00583">
    <property type="entry name" value="Acetyltransf_1"/>
    <property type="match status" value="1"/>
</dbReference>
<protein>
    <submittedName>
        <fullName evidence="2">Acetyltransferase domain-containing protein, putative</fullName>
    </submittedName>
</protein>
<dbReference type="AlphaFoldDB" id="A0A0S4J7U5"/>
<evidence type="ECO:0000259" key="1">
    <source>
        <dbReference type="Pfam" id="PF00583"/>
    </source>
</evidence>
<dbReference type="InterPro" id="IPR000182">
    <property type="entry name" value="GNAT_dom"/>
</dbReference>
<evidence type="ECO:0000313" key="2">
    <source>
        <dbReference type="EMBL" id="CUG87573.1"/>
    </source>
</evidence>
<dbReference type="SUPFAM" id="SSF55729">
    <property type="entry name" value="Acyl-CoA N-acyltransferases (Nat)"/>
    <property type="match status" value="1"/>
</dbReference>
<dbReference type="EMBL" id="CYKH01001545">
    <property type="protein sequence ID" value="CUG87573.1"/>
    <property type="molecule type" value="Genomic_DNA"/>
</dbReference>
<dbReference type="PANTHER" id="PTHR43305:SF1">
    <property type="entry name" value="FAMILY N-ACETYLTRANSFERASE, PUTATIVE (AFU_ORTHOLOGUE AFUA_2G01380)-RELATED"/>
    <property type="match status" value="1"/>
</dbReference>
<feature type="domain" description="N-acetyltransferase" evidence="1">
    <location>
        <begin position="64"/>
        <end position="170"/>
    </location>
</feature>
<dbReference type="InterPro" id="IPR052777">
    <property type="entry name" value="Acetyltransferase_Enz"/>
</dbReference>
<sequence length="194" mass="21914">MAAETHFEFRWFDHATATAAQTEQILRIYEYTFANDFDTVFNASIDGDFATPLQYFSPEVRGAYGVVVKREEGSDVEEIVGTVGIRRVVVPETCYAGIGADQLPSTRATSLEEANVCELKRMILLPVARGRALSKIMLQEMFSRARELGYESMVLGTKKRLHAANYIYETSGGFIDFSNFNNSPRPDRFMIRKL</sequence>
<proteinExistence type="predicted"/>
<dbReference type="Gene3D" id="3.40.630.30">
    <property type="match status" value="1"/>
</dbReference>
<dbReference type="CDD" id="cd04301">
    <property type="entry name" value="NAT_SF"/>
    <property type="match status" value="1"/>
</dbReference>
<dbReference type="GO" id="GO:0016747">
    <property type="term" value="F:acyltransferase activity, transferring groups other than amino-acyl groups"/>
    <property type="evidence" value="ECO:0007669"/>
    <property type="project" value="InterPro"/>
</dbReference>
<organism evidence="2 3">
    <name type="scientific">Bodo saltans</name>
    <name type="common">Flagellated protozoan</name>
    <dbReference type="NCBI Taxonomy" id="75058"/>
    <lineage>
        <taxon>Eukaryota</taxon>
        <taxon>Discoba</taxon>
        <taxon>Euglenozoa</taxon>
        <taxon>Kinetoplastea</taxon>
        <taxon>Metakinetoplastina</taxon>
        <taxon>Eubodonida</taxon>
        <taxon>Bodonidae</taxon>
        <taxon>Bodo</taxon>
    </lineage>
</organism>
<dbReference type="VEuPathDB" id="TriTrypDB:BSAL_10890"/>